<reference evidence="2 3" key="1">
    <citation type="submission" date="2017-10" db="EMBL/GenBank/DDBJ databases">
        <title>Comparative genomics in systemic dimorphic fungi from Ajellomycetaceae.</title>
        <authorList>
            <person name="Munoz J.F."/>
            <person name="Mcewen J.G."/>
            <person name="Clay O.K."/>
            <person name="Cuomo C.A."/>
        </authorList>
    </citation>
    <scope>NUCLEOTIDE SEQUENCE [LARGE SCALE GENOMIC DNA]</scope>
    <source>
        <strain evidence="2 3">UAMH5409</strain>
    </source>
</reference>
<evidence type="ECO:0000313" key="3">
    <source>
        <dbReference type="Proteomes" id="UP000223968"/>
    </source>
</evidence>
<name>A0A2B7XZD3_9EURO</name>
<keyword evidence="1" id="KW-0812">Transmembrane</keyword>
<dbReference type="EMBL" id="PDNB01000012">
    <property type="protein sequence ID" value="PGH17164.1"/>
    <property type="molecule type" value="Genomic_DNA"/>
</dbReference>
<feature type="transmembrane region" description="Helical" evidence="1">
    <location>
        <begin position="15"/>
        <end position="36"/>
    </location>
</feature>
<dbReference type="Proteomes" id="UP000223968">
    <property type="component" value="Unassembled WGS sequence"/>
</dbReference>
<evidence type="ECO:0000313" key="2">
    <source>
        <dbReference type="EMBL" id="PGH17164.1"/>
    </source>
</evidence>
<evidence type="ECO:0000256" key="1">
    <source>
        <dbReference type="SAM" id="Phobius"/>
    </source>
</evidence>
<organism evidence="2 3">
    <name type="scientific">Helicocarpus griseus UAMH5409</name>
    <dbReference type="NCBI Taxonomy" id="1447875"/>
    <lineage>
        <taxon>Eukaryota</taxon>
        <taxon>Fungi</taxon>
        <taxon>Dikarya</taxon>
        <taxon>Ascomycota</taxon>
        <taxon>Pezizomycotina</taxon>
        <taxon>Eurotiomycetes</taxon>
        <taxon>Eurotiomycetidae</taxon>
        <taxon>Onygenales</taxon>
        <taxon>Ajellomycetaceae</taxon>
        <taxon>Helicocarpus</taxon>
    </lineage>
</organism>
<accession>A0A2B7XZD3</accession>
<gene>
    <name evidence="2" type="ORF">AJ79_01302</name>
</gene>
<protein>
    <submittedName>
        <fullName evidence="2">Uncharacterized protein</fullName>
    </submittedName>
</protein>
<keyword evidence="1" id="KW-1133">Transmembrane helix</keyword>
<comment type="caution">
    <text evidence="2">The sequence shown here is derived from an EMBL/GenBank/DDBJ whole genome shotgun (WGS) entry which is preliminary data.</text>
</comment>
<keyword evidence="3" id="KW-1185">Reference proteome</keyword>
<proteinExistence type="predicted"/>
<sequence length="141" mass="15902">MTSEKPAKAPRKLSIFIQLLEVLVNIGILIVFIMILQELRKMTTSLRELSSIPEELDGISDGLERMHSISNSLSYLSRIANPDYVFDVRAPRGSETSILFQMESYLVSPMESKQGVNDEGLRIAIKIQLQVSRCLFKDNKG</sequence>
<dbReference type="AlphaFoldDB" id="A0A2B7XZD3"/>
<keyword evidence="1" id="KW-0472">Membrane</keyword>